<proteinExistence type="predicted"/>
<organism evidence="1">
    <name type="scientific">marine sediment metagenome</name>
    <dbReference type="NCBI Taxonomy" id="412755"/>
    <lineage>
        <taxon>unclassified sequences</taxon>
        <taxon>metagenomes</taxon>
        <taxon>ecological metagenomes</taxon>
    </lineage>
</organism>
<reference evidence="1" key="1">
    <citation type="journal article" date="2014" name="Front. Microbiol.">
        <title>High frequency of phylogenetically diverse reductive dehalogenase-homologous genes in deep subseafloor sedimentary metagenomes.</title>
        <authorList>
            <person name="Kawai M."/>
            <person name="Futagami T."/>
            <person name="Toyoda A."/>
            <person name="Takaki Y."/>
            <person name="Nishi S."/>
            <person name="Hori S."/>
            <person name="Arai W."/>
            <person name="Tsubouchi T."/>
            <person name="Morono Y."/>
            <person name="Uchiyama I."/>
            <person name="Ito T."/>
            <person name="Fujiyama A."/>
            <person name="Inagaki F."/>
            <person name="Takami H."/>
        </authorList>
    </citation>
    <scope>NUCLEOTIDE SEQUENCE</scope>
    <source>
        <strain evidence="1">Expedition CK06-06</strain>
    </source>
</reference>
<evidence type="ECO:0000313" key="1">
    <source>
        <dbReference type="EMBL" id="GAG39271.1"/>
    </source>
</evidence>
<dbReference type="AlphaFoldDB" id="X0YRB7"/>
<accession>X0YRB7</accession>
<dbReference type="EMBL" id="BARS01042084">
    <property type="protein sequence ID" value="GAG39271.1"/>
    <property type="molecule type" value="Genomic_DNA"/>
</dbReference>
<sequence>MMILSYKHIIVNKICLRLIQKSKTFIQKEDFCYFCSKDKVRCGLTNLVEIHPAEGNNE</sequence>
<comment type="caution">
    <text evidence="1">The sequence shown here is derived from an EMBL/GenBank/DDBJ whole genome shotgun (WGS) entry which is preliminary data.</text>
</comment>
<name>X0YRB7_9ZZZZ</name>
<protein>
    <submittedName>
        <fullName evidence="1">Uncharacterized protein</fullName>
    </submittedName>
</protein>
<gene>
    <name evidence="1" type="ORF">S01H1_63906</name>
</gene>